<dbReference type="AlphaFoldDB" id="A0A9X5E5F4"/>
<evidence type="ECO:0000313" key="1">
    <source>
        <dbReference type="EMBL" id="NHC35243.1"/>
    </source>
</evidence>
<dbReference type="OrthoDB" id="516945at2"/>
<proteinExistence type="predicted"/>
<reference evidence="1 2" key="1">
    <citation type="journal article" date="2015" name="Genome Announc.">
        <title>Draft Genome Sequence of the Terrestrial Cyanobacterium Scytonema millei VB511283, Isolated from Eastern India.</title>
        <authorList>
            <person name="Sen D."/>
            <person name="Chandrababunaidu M.M."/>
            <person name="Singh D."/>
            <person name="Sanghi N."/>
            <person name="Ghorai A."/>
            <person name="Mishra G.P."/>
            <person name="Madduluri M."/>
            <person name="Adhikary S.P."/>
            <person name="Tripathy S."/>
        </authorList>
    </citation>
    <scope>NUCLEOTIDE SEQUENCE [LARGE SCALE GENOMIC DNA]</scope>
    <source>
        <strain evidence="1 2">VB511283</strain>
    </source>
</reference>
<gene>
    <name evidence="1" type="ORF">QH73_0011300</name>
</gene>
<protein>
    <submittedName>
        <fullName evidence="1">Addiction module component</fullName>
    </submittedName>
</protein>
<accession>A0A9X5E5F4</accession>
<organism evidence="1 2">
    <name type="scientific">Scytonema millei VB511283</name>
    <dbReference type="NCBI Taxonomy" id="1245923"/>
    <lineage>
        <taxon>Bacteria</taxon>
        <taxon>Bacillati</taxon>
        <taxon>Cyanobacteriota</taxon>
        <taxon>Cyanophyceae</taxon>
        <taxon>Nostocales</taxon>
        <taxon>Scytonemataceae</taxon>
        <taxon>Scytonema</taxon>
    </lineage>
</organism>
<dbReference type="RefSeq" id="WP_039716349.1">
    <property type="nucleotide sequence ID" value="NZ_JTJC03000002.1"/>
</dbReference>
<dbReference type="InterPro" id="IPR013406">
    <property type="entry name" value="CHP02574_addiction_mod"/>
</dbReference>
<dbReference type="Proteomes" id="UP000031532">
    <property type="component" value="Unassembled WGS sequence"/>
</dbReference>
<name>A0A9X5E5F4_9CYAN</name>
<dbReference type="Pfam" id="PF09720">
    <property type="entry name" value="Unstab_antitox"/>
    <property type="match status" value="1"/>
</dbReference>
<evidence type="ECO:0000313" key="2">
    <source>
        <dbReference type="Proteomes" id="UP000031532"/>
    </source>
</evidence>
<dbReference type="EMBL" id="JTJC03000002">
    <property type="protein sequence ID" value="NHC35243.1"/>
    <property type="molecule type" value="Genomic_DNA"/>
</dbReference>
<keyword evidence="2" id="KW-1185">Reference proteome</keyword>
<sequence>MTLEQLEAEVLALPKDSQIMLLARLLEHLGQTSDIDTEVANIWIEEAEKRDLAMNAEQIVGIPAEEVFQRIRASLQ</sequence>
<comment type="caution">
    <text evidence="1">The sequence shown here is derived from an EMBL/GenBank/DDBJ whole genome shotgun (WGS) entry which is preliminary data.</text>
</comment>